<evidence type="ECO:0000313" key="6">
    <source>
        <dbReference type="Proteomes" id="UP000611629"/>
    </source>
</evidence>
<keyword evidence="3" id="KW-0804">Transcription</keyword>
<dbReference type="GO" id="GO:0043565">
    <property type="term" value="F:sequence-specific DNA binding"/>
    <property type="evidence" value="ECO:0007669"/>
    <property type="project" value="InterPro"/>
</dbReference>
<dbReference type="PANTHER" id="PTHR43537:SF45">
    <property type="entry name" value="GNTR FAMILY REGULATORY PROTEIN"/>
    <property type="match status" value="1"/>
</dbReference>
<dbReference type="InterPro" id="IPR000485">
    <property type="entry name" value="AsnC-type_HTH_dom"/>
</dbReference>
<evidence type="ECO:0000313" key="5">
    <source>
        <dbReference type="EMBL" id="NYB74691.1"/>
    </source>
</evidence>
<dbReference type="InterPro" id="IPR000524">
    <property type="entry name" value="Tscrpt_reg_HTH_GntR"/>
</dbReference>
<reference evidence="5" key="1">
    <citation type="submission" date="2020-07" db="EMBL/GenBank/DDBJ databases">
        <title>Genomic analysis of a strain of Sedimentibacter Hydroxybenzoicus DSM7310.</title>
        <authorList>
            <person name="Ma S."/>
        </authorList>
    </citation>
    <scope>NUCLEOTIDE SEQUENCE</scope>
    <source>
        <strain evidence="5">DSM 7310</strain>
    </source>
</reference>
<organism evidence="5 6">
    <name type="scientific">Sedimentibacter hydroxybenzoicus DSM 7310</name>
    <dbReference type="NCBI Taxonomy" id="1123245"/>
    <lineage>
        <taxon>Bacteria</taxon>
        <taxon>Bacillati</taxon>
        <taxon>Bacillota</taxon>
        <taxon>Tissierellia</taxon>
        <taxon>Sedimentibacter</taxon>
    </lineage>
</organism>
<dbReference type="EMBL" id="JACBNQ010000012">
    <property type="protein sequence ID" value="NYB74691.1"/>
    <property type="molecule type" value="Genomic_DNA"/>
</dbReference>
<dbReference type="CDD" id="cd07377">
    <property type="entry name" value="WHTH_GntR"/>
    <property type="match status" value="1"/>
</dbReference>
<evidence type="ECO:0000256" key="1">
    <source>
        <dbReference type="ARBA" id="ARBA00023015"/>
    </source>
</evidence>
<dbReference type="InterPro" id="IPR008920">
    <property type="entry name" value="TF_FadR/GntR_C"/>
</dbReference>
<evidence type="ECO:0000259" key="4">
    <source>
        <dbReference type="PROSITE" id="PS50949"/>
    </source>
</evidence>
<accession>A0A974GWX1</accession>
<keyword evidence="6" id="KW-1185">Reference proteome</keyword>
<dbReference type="InterPro" id="IPR036388">
    <property type="entry name" value="WH-like_DNA-bd_sf"/>
</dbReference>
<comment type="caution">
    <text evidence="5">The sequence shown here is derived from an EMBL/GenBank/DDBJ whole genome shotgun (WGS) entry which is preliminary data.</text>
</comment>
<dbReference type="Proteomes" id="UP000611629">
    <property type="component" value="Unassembled WGS sequence"/>
</dbReference>
<feature type="domain" description="HTH gntR-type" evidence="4">
    <location>
        <begin position="9"/>
        <end position="76"/>
    </location>
</feature>
<sequence length="220" mass="24953">MIEKIKNYELLSNHVCEAIKKAICEGTLVGGEKVSETELAKMLGVSRTPVREALRLLNNEGYVKLMPNSRVLINEFDEKDAIEVLQVRRALECEAAGMAAAVITDEQKMELINTYNEINKLENMDKELIGLEFVKIDTNFHRKIIEISGNSRMLLISNSLRDRLFRSHVSLAAVENAVQICSDQHKDILNAVIANDSEMAMQYSRKHIDYIIKEVVPNSY</sequence>
<evidence type="ECO:0000256" key="2">
    <source>
        <dbReference type="ARBA" id="ARBA00023125"/>
    </source>
</evidence>
<proteinExistence type="predicted"/>
<dbReference type="PRINTS" id="PR00035">
    <property type="entry name" value="HTHGNTR"/>
</dbReference>
<dbReference type="SUPFAM" id="SSF48008">
    <property type="entry name" value="GntR ligand-binding domain-like"/>
    <property type="match status" value="1"/>
</dbReference>
<dbReference type="SMART" id="SM00895">
    <property type="entry name" value="FCD"/>
    <property type="match status" value="1"/>
</dbReference>
<dbReference type="Gene3D" id="1.10.10.10">
    <property type="entry name" value="Winged helix-like DNA-binding domain superfamily/Winged helix DNA-binding domain"/>
    <property type="match status" value="1"/>
</dbReference>
<dbReference type="PANTHER" id="PTHR43537">
    <property type="entry name" value="TRANSCRIPTIONAL REGULATOR, GNTR FAMILY"/>
    <property type="match status" value="1"/>
</dbReference>
<keyword evidence="1" id="KW-0805">Transcription regulation</keyword>
<dbReference type="PROSITE" id="PS50949">
    <property type="entry name" value="HTH_GNTR"/>
    <property type="match status" value="1"/>
</dbReference>
<dbReference type="Pfam" id="PF00392">
    <property type="entry name" value="GntR"/>
    <property type="match status" value="1"/>
</dbReference>
<dbReference type="SMART" id="SM00345">
    <property type="entry name" value="HTH_GNTR"/>
    <property type="match status" value="1"/>
</dbReference>
<dbReference type="InterPro" id="IPR011711">
    <property type="entry name" value="GntR_C"/>
</dbReference>
<dbReference type="Pfam" id="PF07729">
    <property type="entry name" value="FCD"/>
    <property type="match status" value="1"/>
</dbReference>
<dbReference type="GO" id="GO:0003700">
    <property type="term" value="F:DNA-binding transcription factor activity"/>
    <property type="evidence" value="ECO:0007669"/>
    <property type="project" value="InterPro"/>
</dbReference>
<dbReference type="PRINTS" id="PR00033">
    <property type="entry name" value="HTHASNC"/>
</dbReference>
<dbReference type="Gene3D" id="1.20.120.530">
    <property type="entry name" value="GntR ligand-binding domain-like"/>
    <property type="match status" value="1"/>
</dbReference>
<name>A0A974GWX1_SEDHY</name>
<dbReference type="AlphaFoldDB" id="A0A974GWX1"/>
<dbReference type="InterPro" id="IPR036390">
    <property type="entry name" value="WH_DNA-bd_sf"/>
</dbReference>
<gene>
    <name evidence="5" type="ORF">HZF24_11140</name>
</gene>
<dbReference type="SUPFAM" id="SSF46785">
    <property type="entry name" value="Winged helix' DNA-binding domain"/>
    <property type="match status" value="1"/>
</dbReference>
<keyword evidence="2" id="KW-0238">DNA-binding</keyword>
<dbReference type="RefSeq" id="WP_179238398.1">
    <property type="nucleotide sequence ID" value="NZ_JACBNQ010000012.1"/>
</dbReference>
<evidence type="ECO:0000256" key="3">
    <source>
        <dbReference type="ARBA" id="ARBA00023163"/>
    </source>
</evidence>
<protein>
    <submittedName>
        <fullName evidence="5">GntR family transcriptional regulator</fullName>
    </submittedName>
</protein>